<feature type="domain" description="Transposase IS116/IS110/IS902 C-terminal" evidence="1">
    <location>
        <begin position="17"/>
        <end position="90"/>
    </location>
</feature>
<dbReference type="InterPro" id="IPR003346">
    <property type="entry name" value="Transposase_20"/>
</dbReference>
<reference evidence="2" key="1">
    <citation type="submission" date="2024-01" db="EMBL/GenBank/DDBJ databases">
        <title>Sequencing the genomes of a sandfly, Sergentomyia squamirostris, and its two endosymbionts.</title>
        <authorList>
            <person name="Itokawa K."/>
            <person name="Sanjoba C."/>
        </authorList>
    </citation>
    <scope>NUCLEOTIDE SEQUENCE</scope>
    <source>
        <strain evidence="2">RiSSQ</strain>
    </source>
</reference>
<dbReference type="PANTHER" id="PTHR33055:SF13">
    <property type="entry name" value="TRANSPOSASE"/>
    <property type="match status" value="1"/>
</dbReference>
<sequence>MLSFNQIFNTYKHYNNGITLASTVICEAPELGNITFRNLTALVGLAPFARESGSYKGRRSIFAGRGNLRRVLYMAAVAVLRCNKRLRNFYDHLIAKHKPAKVTLVAVMRKLLAFMHSYCQK</sequence>
<evidence type="ECO:0000259" key="1">
    <source>
        <dbReference type="Pfam" id="PF02371"/>
    </source>
</evidence>
<dbReference type="AlphaFoldDB" id="A0AAT9G8T4"/>
<accession>A0AAT9G8T4</accession>
<proteinExistence type="predicted"/>
<dbReference type="GO" id="GO:0006313">
    <property type="term" value="P:DNA transposition"/>
    <property type="evidence" value="ECO:0007669"/>
    <property type="project" value="InterPro"/>
</dbReference>
<dbReference type="GO" id="GO:0004803">
    <property type="term" value="F:transposase activity"/>
    <property type="evidence" value="ECO:0007669"/>
    <property type="project" value="InterPro"/>
</dbReference>
<dbReference type="PANTHER" id="PTHR33055">
    <property type="entry name" value="TRANSPOSASE FOR INSERTION SEQUENCE ELEMENT IS1111A"/>
    <property type="match status" value="1"/>
</dbReference>
<evidence type="ECO:0000313" key="2">
    <source>
        <dbReference type="EMBL" id="BFD46234.1"/>
    </source>
</evidence>
<name>A0AAT9G8T4_9RICK</name>
<gene>
    <name evidence="2" type="ORF">DMENIID0002_08800</name>
</gene>
<dbReference type="InterPro" id="IPR047650">
    <property type="entry name" value="Transpos_IS110"/>
</dbReference>
<dbReference type="Pfam" id="PF02371">
    <property type="entry name" value="Transposase_20"/>
    <property type="match status" value="1"/>
</dbReference>
<dbReference type="GO" id="GO:0003677">
    <property type="term" value="F:DNA binding"/>
    <property type="evidence" value="ECO:0007669"/>
    <property type="project" value="InterPro"/>
</dbReference>
<protein>
    <recommendedName>
        <fullName evidence="1">Transposase IS116/IS110/IS902 C-terminal domain-containing protein</fullName>
    </recommendedName>
</protein>
<organism evidence="2">
    <name type="scientific">Candidatus Tisiphia endosymbiont of Sergentomyia squamirostris</name>
    <dbReference type="NCBI Taxonomy" id="3113639"/>
    <lineage>
        <taxon>Bacteria</taxon>
        <taxon>Pseudomonadati</taxon>
        <taxon>Pseudomonadota</taxon>
        <taxon>Alphaproteobacteria</taxon>
        <taxon>Rickettsiales</taxon>
        <taxon>Rickettsiaceae</taxon>
        <taxon>Rickettsieae</taxon>
        <taxon>Candidatus Tisiphia</taxon>
    </lineage>
</organism>
<dbReference type="EMBL" id="AP029170">
    <property type="protein sequence ID" value="BFD46234.1"/>
    <property type="molecule type" value="Genomic_DNA"/>
</dbReference>